<organism evidence="3 4">
    <name type="scientific">Candidatus Desulfatibia profunda</name>
    <dbReference type="NCBI Taxonomy" id="2841695"/>
    <lineage>
        <taxon>Bacteria</taxon>
        <taxon>Pseudomonadati</taxon>
        <taxon>Thermodesulfobacteriota</taxon>
        <taxon>Desulfobacteria</taxon>
        <taxon>Desulfobacterales</taxon>
        <taxon>Desulfobacterales incertae sedis</taxon>
        <taxon>Candidatus Desulfatibia</taxon>
    </lineage>
</organism>
<evidence type="ECO:0000256" key="1">
    <source>
        <dbReference type="ARBA" id="ARBA00022962"/>
    </source>
</evidence>
<dbReference type="PANTHER" id="PTHR42824:SF1">
    <property type="entry name" value="GLUTAMINE AMIDOTRANSFERASE YAFJ-RELATED"/>
    <property type="match status" value="1"/>
</dbReference>
<dbReference type="Proteomes" id="UP000603434">
    <property type="component" value="Unassembled WGS sequence"/>
</dbReference>
<gene>
    <name evidence="3" type="ORF">H8E23_00660</name>
</gene>
<name>A0A8J6NST8_9BACT</name>
<evidence type="ECO:0000259" key="2">
    <source>
        <dbReference type="PROSITE" id="PS51278"/>
    </source>
</evidence>
<comment type="caution">
    <text evidence="3">The sequence shown here is derived from an EMBL/GenBank/DDBJ whole genome shotgun (WGS) entry which is preliminary data.</text>
</comment>
<dbReference type="SUPFAM" id="SSF56235">
    <property type="entry name" value="N-terminal nucleophile aminohydrolases (Ntn hydrolases)"/>
    <property type="match status" value="1"/>
</dbReference>
<evidence type="ECO:0000313" key="4">
    <source>
        <dbReference type="Proteomes" id="UP000603434"/>
    </source>
</evidence>
<dbReference type="InterPro" id="IPR029055">
    <property type="entry name" value="Ntn_hydrolases_N"/>
</dbReference>
<reference evidence="3 4" key="1">
    <citation type="submission" date="2020-08" db="EMBL/GenBank/DDBJ databases">
        <title>Bridging the membrane lipid divide: bacteria of the FCB group superphylum have the potential to synthesize archaeal ether lipids.</title>
        <authorList>
            <person name="Villanueva L."/>
            <person name="Von Meijenfeldt F.A.B."/>
            <person name="Westbye A.B."/>
            <person name="Yadav S."/>
            <person name="Hopmans E.C."/>
            <person name="Dutilh B.E."/>
            <person name="Sinninghe Damste J.S."/>
        </authorList>
    </citation>
    <scope>NUCLEOTIDE SEQUENCE [LARGE SCALE GENOMIC DNA]</scope>
    <source>
        <strain evidence="3">NIOZ-UU30</strain>
    </source>
</reference>
<feature type="domain" description="Glutamine amidotransferase type-2" evidence="2">
    <location>
        <begin position="2"/>
        <end position="127"/>
    </location>
</feature>
<dbReference type="PANTHER" id="PTHR42824">
    <property type="entry name" value="GLUTAMINE AMIDOTRANSFERASE"/>
    <property type="match status" value="1"/>
</dbReference>
<sequence length="127" mass="14647">MCDLFALSAKKDYAVPEFLPIFAVRARKNMDGWGIGFFRKNQALVEKSADRIYYSGHFHDSFQRLARIVKSRIIICHVRFQTSGLLDECHAHPFVLRFGGHTWIFAHNGKAPAIEPYQSRVPLLKKQ</sequence>
<dbReference type="AlphaFoldDB" id="A0A8J6NST8"/>
<evidence type="ECO:0000313" key="3">
    <source>
        <dbReference type="EMBL" id="MBC8359893.1"/>
    </source>
</evidence>
<dbReference type="Gene3D" id="3.60.20.10">
    <property type="entry name" value="Glutamine Phosphoribosylpyrophosphate, subunit 1, domain 1"/>
    <property type="match status" value="1"/>
</dbReference>
<dbReference type="InterPro" id="IPR026869">
    <property type="entry name" value="EgtC-like"/>
</dbReference>
<protein>
    <submittedName>
        <fullName evidence="3">Class II glutamine amidotransferase</fullName>
    </submittedName>
</protein>
<proteinExistence type="predicted"/>
<keyword evidence="1 3" id="KW-0315">Glutamine amidotransferase</keyword>
<dbReference type="PROSITE" id="PS51278">
    <property type="entry name" value="GATASE_TYPE_2"/>
    <property type="match status" value="1"/>
</dbReference>
<accession>A0A8J6NST8</accession>
<dbReference type="Pfam" id="PF13230">
    <property type="entry name" value="GATase_4"/>
    <property type="match status" value="1"/>
</dbReference>
<dbReference type="InterPro" id="IPR017932">
    <property type="entry name" value="GATase_2_dom"/>
</dbReference>
<dbReference type="EMBL" id="JACNJH010000034">
    <property type="protein sequence ID" value="MBC8359893.1"/>
    <property type="molecule type" value="Genomic_DNA"/>
</dbReference>